<dbReference type="GO" id="GO:0016810">
    <property type="term" value="F:hydrolase activity, acting on carbon-nitrogen (but not peptide) bonds"/>
    <property type="evidence" value="ECO:0007669"/>
    <property type="project" value="InterPro"/>
</dbReference>
<evidence type="ECO:0000313" key="14">
    <source>
        <dbReference type="Proteomes" id="UP000233524"/>
    </source>
</evidence>
<evidence type="ECO:0000256" key="2">
    <source>
        <dbReference type="ARBA" id="ARBA00022669"/>
    </source>
</evidence>
<dbReference type="InterPro" id="IPR018371">
    <property type="entry name" value="Chitin-binding_1_CS"/>
</dbReference>
<dbReference type="OrthoDB" id="407355at2759"/>
<dbReference type="PROSITE" id="PS50941">
    <property type="entry name" value="CHIT_BIND_I_2"/>
    <property type="match status" value="1"/>
</dbReference>
<evidence type="ECO:0000256" key="3">
    <source>
        <dbReference type="ARBA" id="ARBA00022723"/>
    </source>
</evidence>
<keyword evidence="6" id="KW-0119">Carbohydrate metabolism</keyword>
<dbReference type="Proteomes" id="UP000233524">
    <property type="component" value="Unassembled WGS sequence"/>
</dbReference>
<evidence type="ECO:0000256" key="8">
    <source>
        <dbReference type="PROSITE-ProRule" id="PRU00261"/>
    </source>
</evidence>
<dbReference type="InterPro" id="IPR011330">
    <property type="entry name" value="Glyco_hydro/deAcase_b/a-brl"/>
</dbReference>
<evidence type="ECO:0000256" key="5">
    <source>
        <dbReference type="ARBA" id="ARBA00022801"/>
    </source>
</evidence>
<name>A0A2N3NAB3_9PEZI</name>
<proteinExistence type="predicted"/>
<dbReference type="AlphaFoldDB" id="A0A2N3NAB3"/>
<keyword evidence="2 8" id="KW-0147">Chitin-binding</keyword>
<dbReference type="CDD" id="cd00035">
    <property type="entry name" value="ChtBD1"/>
    <property type="match status" value="1"/>
</dbReference>
<evidence type="ECO:0000256" key="1">
    <source>
        <dbReference type="ARBA" id="ARBA00001941"/>
    </source>
</evidence>
<feature type="domain" description="Chitin-binding type-1" evidence="11">
    <location>
        <begin position="43"/>
        <end position="87"/>
    </location>
</feature>
<dbReference type="GO" id="GO:0008061">
    <property type="term" value="F:chitin binding"/>
    <property type="evidence" value="ECO:0007669"/>
    <property type="project" value="UniProtKB-UniRule"/>
</dbReference>
<feature type="disulfide bond" evidence="8">
    <location>
        <begin position="53"/>
        <end position="65"/>
    </location>
</feature>
<dbReference type="InterPro" id="IPR002509">
    <property type="entry name" value="NODB_dom"/>
</dbReference>
<keyword evidence="3" id="KW-0479">Metal-binding</keyword>
<dbReference type="Pfam" id="PF01522">
    <property type="entry name" value="Polysacc_deac_1"/>
    <property type="match status" value="1"/>
</dbReference>
<feature type="compositionally biased region" description="Basic and acidic residues" evidence="9">
    <location>
        <begin position="349"/>
        <end position="361"/>
    </location>
</feature>
<evidence type="ECO:0000259" key="12">
    <source>
        <dbReference type="PROSITE" id="PS51677"/>
    </source>
</evidence>
<dbReference type="InterPro" id="IPR001002">
    <property type="entry name" value="Chitin-bd_1"/>
</dbReference>
<reference evidence="13 14" key="1">
    <citation type="journal article" date="2017" name="G3 (Bethesda)">
        <title>First Draft Genome Sequence of the Pathogenic Fungus Lomentospora prolificans (Formerly Scedosporium prolificans).</title>
        <authorList>
            <person name="Luo R."/>
            <person name="Zimin A."/>
            <person name="Workman R."/>
            <person name="Fan Y."/>
            <person name="Pertea G."/>
            <person name="Grossman N."/>
            <person name="Wear M.P."/>
            <person name="Jia B."/>
            <person name="Miller H."/>
            <person name="Casadevall A."/>
            <person name="Timp W."/>
            <person name="Zhang S.X."/>
            <person name="Salzberg S.L."/>
        </authorList>
    </citation>
    <scope>NUCLEOTIDE SEQUENCE [LARGE SCALE GENOMIC DNA]</scope>
    <source>
        <strain evidence="13 14">JHH-5317</strain>
    </source>
</reference>
<feature type="compositionally biased region" description="Polar residues" evidence="9">
    <location>
        <begin position="369"/>
        <end position="383"/>
    </location>
</feature>
<dbReference type="PROSITE" id="PS51677">
    <property type="entry name" value="NODB"/>
    <property type="match status" value="1"/>
</dbReference>
<dbReference type="PANTHER" id="PTHR46471">
    <property type="entry name" value="CHITIN DEACETYLASE"/>
    <property type="match status" value="1"/>
</dbReference>
<feature type="chain" id="PRO_5014846321" description="NodB homology domain-containing protein" evidence="10">
    <location>
        <begin position="20"/>
        <end position="424"/>
    </location>
</feature>
<dbReference type="InParanoid" id="A0A2N3NAB3"/>
<evidence type="ECO:0000256" key="9">
    <source>
        <dbReference type="SAM" id="MobiDB-lite"/>
    </source>
</evidence>
<gene>
    <name evidence="13" type="ORF">jhhlp_003951</name>
</gene>
<keyword evidence="14" id="KW-1185">Reference proteome</keyword>
<evidence type="ECO:0000256" key="6">
    <source>
        <dbReference type="ARBA" id="ARBA00023277"/>
    </source>
</evidence>
<protein>
    <recommendedName>
        <fullName evidence="15">NodB homology domain-containing protein</fullName>
    </recommendedName>
</protein>
<comment type="cofactor">
    <cofactor evidence="1">
        <name>Co(2+)</name>
        <dbReference type="ChEBI" id="CHEBI:48828"/>
    </cofactor>
</comment>
<evidence type="ECO:0000313" key="13">
    <source>
        <dbReference type="EMBL" id="PKS09337.1"/>
    </source>
</evidence>
<accession>A0A2N3NAB3</accession>
<feature type="signal peptide" evidence="10">
    <location>
        <begin position="1"/>
        <end position="19"/>
    </location>
</feature>
<keyword evidence="5" id="KW-0378">Hydrolase</keyword>
<evidence type="ECO:0008006" key="15">
    <source>
        <dbReference type="Google" id="ProtNLM"/>
    </source>
</evidence>
<evidence type="ECO:0000256" key="7">
    <source>
        <dbReference type="ARBA" id="ARBA00023285"/>
    </source>
</evidence>
<dbReference type="VEuPathDB" id="FungiDB:jhhlp_003951"/>
<dbReference type="SUPFAM" id="SSF88713">
    <property type="entry name" value="Glycoside hydrolase/deacetylase"/>
    <property type="match status" value="1"/>
</dbReference>
<feature type="domain" description="NodB homology" evidence="12">
    <location>
        <begin position="120"/>
        <end position="311"/>
    </location>
</feature>
<keyword evidence="7" id="KW-0170">Cobalt</keyword>
<dbReference type="Gene3D" id="3.30.60.10">
    <property type="entry name" value="Endochitinase-like"/>
    <property type="match status" value="1"/>
</dbReference>
<dbReference type="InterPro" id="IPR036861">
    <property type="entry name" value="Endochitinase-like_sf"/>
</dbReference>
<dbReference type="GO" id="GO:0046872">
    <property type="term" value="F:metal ion binding"/>
    <property type="evidence" value="ECO:0007669"/>
    <property type="project" value="UniProtKB-KW"/>
</dbReference>
<dbReference type="FunCoup" id="A0A2N3NAB3">
    <property type="interactions" value="33"/>
</dbReference>
<dbReference type="CDD" id="cd10951">
    <property type="entry name" value="CE4_ClCDA_like"/>
    <property type="match status" value="1"/>
</dbReference>
<dbReference type="GO" id="GO:0005975">
    <property type="term" value="P:carbohydrate metabolic process"/>
    <property type="evidence" value="ECO:0007669"/>
    <property type="project" value="InterPro"/>
</dbReference>
<keyword evidence="8" id="KW-1015">Disulfide bond</keyword>
<dbReference type="STRING" id="41688.A0A2N3NAB3"/>
<dbReference type="PANTHER" id="PTHR46471:SF2">
    <property type="entry name" value="CHITIN DEACETYLASE-RELATED"/>
    <property type="match status" value="1"/>
</dbReference>
<organism evidence="13 14">
    <name type="scientific">Lomentospora prolificans</name>
    <dbReference type="NCBI Taxonomy" id="41688"/>
    <lineage>
        <taxon>Eukaryota</taxon>
        <taxon>Fungi</taxon>
        <taxon>Dikarya</taxon>
        <taxon>Ascomycota</taxon>
        <taxon>Pezizomycotina</taxon>
        <taxon>Sordariomycetes</taxon>
        <taxon>Hypocreomycetidae</taxon>
        <taxon>Microascales</taxon>
        <taxon>Microascaceae</taxon>
        <taxon>Lomentospora</taxon>
    </lineage>
</organism>
<dbReference type="Gene3D" id="3.20.20.370">
    <property type="entry name" value="Glycoside hydrolase/deacetylase"/>
    <property type="match status" value="1"/>
</dbReference>
<keyword evidence="4 10" id="KW-0732">Signal</keyword>
<sequence>MLFLGFVTGALALASTAEATTARPRSPSPVAGHTGLLKRVSSGGSCGPGVGTCDDGLCCSSKGLCGTGGAFCTSPGCQLTYGPACDGNKTPEGADTSQVSRPKFGKVPYGVDITQCSTPRTMALSFDDGPYHYTHELLDLLKENGVVATFYVTGVNGAKGAINDPSTDNPAILRRMLADGHQIGSHSWSHENMETVGFEERRNQIIKNEIALADLFGFFPTYYRPPYTSCGDECMAELAELGYHVTNYNLDTKDWEVDGAEARVNYETLLAKVTPKSGGVITLAHDIHADTVHGLAQFMIDKARSQGYKLVTVGNCLGDPESNWYRDTKSGNAVNDSLIRNAAGNPSSVEEKGEDVSRNKDIQPGGQSGRVTTQTPQTESAAANSGDDGSPTHESGAATSLGKHTALGMIFLFCFYALCNGMLR</sequence>
<feature type="region of interest" description="Disordered" evidence="9">
    <location>
        <begin position="336"/>
        <end position="397"/>
    </location>
</feature>
<comment type="caution">
    <text evidence="8">Lacks conserved residue(s) required for the propagation of feature annotation.</text>
</comment>
<dbReference type="PROSITE" id="PS00026">
    <property type="entry name" value="CHIT_BIND_I_1"/>
    <property type="match status" value="1"/>
</dbReference>
<dbReference type="EMBL" id="NLAX01000010">
    <property type="protein sequence ID" value="PKS09337.1"/>
    <property type="molecule type" value="Genomic_DNA"/>
</dbReference>
<evidence type="ECO:0000259" key="11">
    <source>
        <dbReference type="PROSITE" id="PS50941"/>
    </source>
</evidence>
<feature type="disulfide bond" evidence="8">
    <location>
        <begin position="58"/>
        <end position="72"/>
    </location>
</feature>
<evidence type="ECO:0000256" key="10">
    <source>
        <dbReference type="SAM" id="SignalP"/>
    </source>
</evidence>
<evidence type="ECO:0000256" key="4">
    <source>
        <dbReference type="ARBA" id="ARBA00022729"/>
    </source>
</evidence>
<comment type="caution">
    <text evidence="13">The sequence shown here is derived from an EMBL/GenBank/DDBJ whole genome shotgun (WGS) entry which is preliminary data.</text>
</comment>